<dbReference type="PROSITE" id="PS00798">
    <property type="entry name" value="ALDOKETO_REDUCTASE_1"/>
    <property type="match status" value="1"/>
</dbReference>
<dbReference type="InterPro" id="IPR023210">
    <property type="entry name" value="NADP_OxRdtase_dom"/>
</dbReference>
<dbReference type="PROSITE" id="PS00062">
    <property type="entry name" value="ALDOKETO_REDUCTASE_2"/>
    <property type="match status" value="1"/>
</dbReference>
<dbReference type="PIRSF" id="PIRSF000097">
    <property type="entry name" value="AKR"/>
    <property type="match status" value="1"/>
</dbReference>
<proteinExistence type="inferred from homology"/>
<reference evidence="8 9" key="1">
    <citation type="journal article" date="2016" name="Genome Biol. Evol.">
        <title>Divergent and convergent evolution of fungal pathogenicity.</title>
        <authorList>
            <person name="Shang Y."/>
            <person name="Xiao G."/>
            <person name="Zheng P."/>
            <person name="Cen K."/>
            <person name="Zhan S."/>
            <person name="Wang C."/>
        </authorList>
    </citation>
    <scope>NUCLEOTIDE SEQUENCE [LARGE SCALE GENOMIC DNA]</scope>
    <source>
        <strain evidence="8 9">RCEF 264</strain>
    </source>
</reference>
<keyword evidence="3" id="KW-0560">Oxidoreductase</keyword>
<feature type="domain" description="NADP-dependent oxidoreductase" evidence="7">
    <location>
        <begin position="18"/>
        <end position="283"/>
    </location>
</feature>
<gene>
    <name evidence="8" type="ORF">SPI_07518</name>
</gene>
<evidence type="ECO:0000256" key="2">
    <source>
        <dbReference type="ARBA" id="ARBA00022857"/>
    </source>
</evidence>
<keyword evidence="9" id="KW-1185">Reference proteome</keyword>
<sequence length="324" mass="35812">MGLPTHFKLNSGHLIPAVGLGTWQSKPNEVELAVEHSLRAGYRHIDAAAIYGNEKEVGRGIKKSGVAREDIFITSKLWNNNHRPENVEPALDQTLADLQIDYLDLYLIHWPVSFAPGDGNFPRDPKTGRVRLDPEVKNFAGTWAKLEEMVAKKKVRSIGVSNFNVPLIDELLTTAKIVPAVNQIEAHPELQQVALLRYLKRKGIAATAYSPLGNNNRGLPRVVDDPVVLSIAKKLGKQPANVLISWSVQRGVNVVPKSVTPARITANLEVFELSPEDFTALNHLECHNRLNYLAEGGYDCFGDTGNDFVLELAEKEAKAWLAAH</sequence>
<dbReference type="Pfam" id="PF00248">
    <property type="entry name" value="Aldo_ket_red"/>
    <property type="match status" value="1"/>
</dbReference>
<dbReference type="Gene3D" id="3.20.20.100">
    <property type="entry name" value="NADP-dependent oxidoreductase domain"/>
    <property type="match status" value="1"/>
</dbReference>
<evidence type="ECO:0000256" key="4">
    <source>
        <dbReference type="PIRSR" id="PIRSR000097-1"/>
    </source>
</evidence>
<dbReference type="OrthoDB" id="416253at2759"/>
<evidence type="ECO:0000256" key="3">
    <source>
        <dbReference type="ARBA" id="ARBA00023002"/>
    </source>
</evidence>
<evidence type="ECO:0000256" key="5">
    <source>
        <dbReference type="PIRSR" id="PIRSR000097-2"/>
    </source>
</evidence>
<feature type="site" description="Lowers pKa of active site Tyr" evidence="6">
    <location>
        <position position="76"/>
    </location>
</feature>
<dbReference type="PANTHER" id="PTHR11732">
    <property type="entry name" value="ALDO/KETO REDUCTASE"/>
    <property type="match status" value="1"/>
</dbReference>
<dbReference type="FunFam" id="3.20.20.100:FF:000007">
    <property type="entry name" value="NAD(P)H-dependent D-xylose reductase xyl1"/>
    <property type="match status" value="1"/>
</dbReference>
<organism evidence="8 9">
    <name type="scientific">Niveomyces insectorum RCEF 264</name>
    <dbReference type="NCBI Taxonomy" id="1081102"/>
    <lineage>
        <taxon>Eukaryota</taxon>
        <taxon>Fungi</taxon>
        <taxon>Dikarya</taxon>
        <taxon>Ascomycota</taxon>
        <taxon>Pezizomycotina</taxon>
        <taxon>Sordariomycetes</taxon>
        <taxon>Hypocreomycetidae</taxon>
        <taxon>Hypocreales</taxon>
        <taxon>Cordycipitaceae</taxon>
        <taxon>Niveomyces</taxon>
    </lineage>
</organism>
<evidence type="ECO:0000313" key="9">
    <source>
        <dbReference type="Proteomes" id="UP000076874"/>
    </source>
</evidence>
<dbReference type="AlphaFoldDB" id="A0A167PY71"/>
<evidence type="ECO:0000313" key="8">
    <source>
        <dbReference type="EMBL" id="OAA57137.1"/>
    </source>
</evidence>
<dbReference type="SUPFAM" id="SSF51430">
    <property type="entry name" value="NAD(P)-linked oxidoreductase"/>
    <property type="match status" value="1"/>
</dbReference>
<keyword evidence="2" id="KW-0521">NADP</keyword>
<dbReference type="PRINTS" id="PR00069">
    <property type="entry name" value="ALDKETRDTASE"/>
</dbReference>
<dbReference type="InterPro" id="IPR036812">
    <property type="entry name" value="NAD(P)_OxRdtase_dom_sf"/>
</dbReference>
<dbReference type="InterPro" id="IPR020471">
    <property type="entry name" value="AKR"/>
</dbReference>
<comment type="similarity">
    <text evidence="1">Belongs to the aldo/keto reductase family.</text>
</comment>
<feature type="binding site" evidence="5">
    <location>
        <position position="109"/>
    </location>
    <ligand>
        <name>substrate</name>
    </ligand>
</feature>
<evidence type="ECO:0000259" key="7">
    <source>
        <dbReference type="Pfam" id="PF00248"/>
    </source>
</evidence>
<accession>A0A167PY71</accession>
<dbReference type="Proteomes" id="UP000076874">
    <property type="component" value="Unassembled WGS sequence"/>
</dbReference>
<protein>
    <submittedName>
        <fullName evidence="8">Aldo/keto reductase</fullName>
    </submittedName>
</protein>
<dbReference type="EMBL" id="AZHD01000015">
    <property type="protein sequence ID" value="OAA57137.1"/>
    <property type="molecule type" value="Genomic_DNA"/>
</dbReference>
<evidence type="ECO:0000256" key="1">
    <source>
        <dbReference type="ARBA" id="ARBA00007905"/>
    </source>
</evidence>
<dbReference type="GO" id="GO:0016491">
    <property type="term" value="F:oxidoreductase activity"/>
    <property type="evidence" value="ECO:0007669"/>
    <property type="project" value="UniProtKB-KW"/>
</dbReference>
<dbReference type="STRING" id="1081102.A0A167PY71"/>
<feature type="active site" description="Proton donor" evidence="4">
    <location>
        <position position="51"/>
    </location>
</feature>
<dbReference type="PROSITE" id="PS00063">
    <property type="entry name" value="ALDOKETO_REDUCTASE_3"/>
    <property type="match status" value="1"/>
</dbReference>
<name>A0A167PY71_9HYPO</name>
<evidence type="ECO:0000256" key="6">
    <source>
        <dbReference type="PIRSR" id="PIRSR000097-3"/>
    </source>
</evidence>
<dbReference type="InterPro" id="IPR018170">
    <property type="entry name" value="Aldo/ket_reductase_CS"/>
</dbReference>
<comment type="caution">
    <text evidence="8">The sequence shown here is derived from an EMBL/GenBank/DDBJ whole genome shotgun (WGS) entry which is preliminary data.</text>
</comment>